<sequence>MDQARLRIGPCSMTLHASEDNSSVGFPDYVEPRLPPLPNPFLSWEVPRHTGAKKRCHSFAHLSLAHDVWQQCLELPSGANKAGAAENVPSESTEAGLRSQDVSEGTSSDVGTDEALRAVENATGSILGRARGVDERRRSDTHGDSVAGQGAMKSTDVHARARASDADEGLTLMVRNLPRTVDQCMLLSKLMADGFWNQLDFAYLPAQFGRTKSPGGKGFAFVGTRTAAAAQALTRAWHQTHAFGREPGLQALNLSMARTQGREANLKLWGMSKTRRIRNARFRPHLMDAQSNG</sequence>
<evidence type="ECO:0000313" key="2">
    <source>
        <dbReference type="EMBL" id="CAD8848223.1"/>
    </source>
</evidence>
<feature type="region of interest" description="Disordered" evidence="1">
    <location>
        <begin position="80"/>
        <end position="113"/>
    </location>
</feature>
<dbReference type="AlphaFoldDB" id="A0A7S1AAY1"/>
<feature type="compositionally biased region" description="Polar residues" evidence="1">
    <location>
        <begin position="100"/>
        <end position="110"/>
    </location>
</feature>
<feature type="compositionally biased region" description="Basic and acidic residues" evidence="1">
    <location>
        <begin position="132"/>
        <end position="143"/>
    </location>
</feature>
<evidence type="ECO:0000256" key="1">
    <source>
        <dbReference type="SAM" id="MobiDB-lite"/>
    </source>
</evidence>
<feature type="region of interest" description="Disordered" evidence="1">
    <location>
        <begin position="132"/>
        <end position="158"/>
    </location>
</feature>
<proteinExistence type="predicted"/>
<reference evidence="2" key="1">
    <citation type="submission" date="2021-01" db="EMBL/GenBank/DDBJ databases">
        <authorList>
            <person name="Corre E."/>
            <person name="Pelletier E."/>
            <person name="Niang G."/>
            <person name="Scheremetjew M."/>
            <person name="Finn R."/>
            <person name="Kale V."/>
            <person name="Holt S."/>
            <person name="Cochrane G."/>
            <person name="Meng A."/>
            <person name="Brown T."/>
            <person name="Cohen L."/>
        </authorList>
    </citation>
    <scope>NUCLEOTIDE SEQUENCE</scope>
</reference>
<evidence type="ECO:0008006" key="3">
    <source>
        <dbReference type="Google" id="ProtNLM"/>
    </source>
</evidence>
<dbReference type="EMBL" id="HBFQ01032078">
    <property type="protein sequence ID" value="CAD8848223.1"/>
    <property type="molecule type" value="Transcribed_RNA"/>
</dbReference>
<name>A0A7S1AAY1_NOCSC</name>
<organism evidence="2">
    <name type="scientific">Noctiluca scintillans</name>
    <name type="common">Sea sparkle</name>
    <name type="synonym">Red tide dinoflagellate</name>
    <dbReference type="NCBI Taxonomy" id="2966"/>
    <lineage>
        <taxon>Eukaryota</taxon>
        <taxon>Sar</taxon>
        <taxon>Alveolata</taxon>
        <taxon>Dinophyceae</taxon>
        <taxon>Noctilucales</taxon>
        <taxon>Noctilucaceae</taxon>
        <taxon>Noctiluca</taxon>
    </lineage>
</organism>
<gene>
    <name evidence="2" type="ORF">NSCI0253_LOCUS22573</name>
</gene>
<protein>
    <recommendedName>
        <fullName evidence="3">RRM domain-containing protein</fullName>
    </recommendedName>
</protein>
<accession>A0A7S1AAY1</accession>